<reference evidence="1" key="1">
    <citation type="journal article" date="2013" name="BMC Genomics">
        <title>Unscrambling butterfly oogenesis.</title>
        <authorList>
            <person name="Carter J.M."/>
            <person name="Baker S.C."/>
            <person name="Pink R."/>
            <person name="Carter D.R."/>
            <person name="Collins A."/>
            <person name="Tomlin J."/>
            <person name="Gibbs M."/>
            <person name="Breuker C.J."/>
        </authorList>
    </citation>
    <scope>NUCLEOTIDE SEQUENCE</scope>
    <source>
        <tissue evidence="1">Ovary</tissue>
    </source>
</reference>
<sequence>MYSAHPHLLLHPKRPLPSVRLSLPRSHQVHLQFSHQRPPQHLERRQQNLRYSVQLQQTKVFSERPRQLLLRPHSVLLHQRKVYSVQRHPHLCLVQRRQRHRTFLEHPQPRRLFSGPISLYLGHQGV</sequence>
<dbReference type="EMBL" id="GAIX01005473">
    <property type="protein sequence ID" value="JAA87087.1"/>
    <property type="molecule type" value="Transcribed_RNA"/>
</dbReference>
<organism evidence="1">
    <name type="scientific">Pararge aegeria</name>
    <name type="common">speckled wood butterfly</name>
    <dbReference type="NCBI Taxonomy" id="116150"/>
    <lineage>
        <taxon>Eukaryota</taxon>
        <taxon>Metazoa</taxon>
        <taxon>Ecdysozoa</taxon>
        <taxon>Arthropoda</taxon>
        <taxon>Hexapoda</taxon>
        <taxon>Insecta</taxon>
        <taxon>Pterygota</taxon>
        <taxon>Neoptera</taxon>
        <taxon>Endopterygota</taxon>
        <taxon>Lepidoptera</taxon>
        <taxon>Glossata</taxon>
        <taxon>Ditrysia</taxon>
        <taxon>Papilionoidea</taxon>
        <taxon>Nymphalidae</taxon>
        <taxon>Satyrinae</taxon>
        <taxon>Satyrini</taxon>
        <taxon>Parargina</taxon>
        <taxon>Pararge</taxon>
    </lineage>
</organism>
<accession>S4PX86</accession>
<name>S4PX86_9NEOP</name>
<dbReference type="AlphaFoldDB" id="S4PX86"/>
<evidence type="ECO:0000313" key="1">
    <source>
        <dbReference type="EMBL" id="JAA87087.1"/>
    </source>
</evidence>
<protein>
    <submittedName>
        <fullName evidence="1">Uncharacterized protein</fullName>
    </submittedName>
</protein>
<feature type="non-terminal residue" evidence="1">
    <location>
        <position position="126"/>
    </location>
</feature>
<proteinExistence type="predicted"/>
<reference evidence="1" key="2">
    <citation type="submission" date="2013-05" db="EMBL/GenBank/DDBJ databases">
        <authorList>
            <person name="Carter J.-M."/>
            <person name="Baker S.C."/>
            <person name="Pink R."/>
            <person name="Carter D.R.F."/>
            <person name="Collins A."/>
            <person name="Tomlin J."/>
            <person name="Gibbs M."/>
            <person name="Breuker C.J."/>
        </authorList>
    </citation>
    <scope>NUCLEOTIDE SEQUENCE</scope>
    <source>
        <tissue evidence="1">Ovary</tissue>
    </source>
</reference>